<keyword evidence="2" id="KW-0812">Transmembrane</keyword>
<dbReference type="GO" id="GO:0005886">
    <property type="term" value="C:plasma membrane"/>
    <property type="evidence" value="ECO:0007669"/>
    <property type="project" value="InterPro"/>
</dbReference>
<protein>
    <submittedName>
        <fullName evidence="3">Uncharacterized protein</fullName>
    </submittedName>
</protein>
<gene>
    <name evidence="3" type="ORF">K431DRAFT_259360</name>
</gene>
<feature type="region of interest" description="Disordered" evidence="1">
    <location>
        <begin position="258"/>
        <end position="299"/>
    </location>
</feature>
<evidence type="ECO:0000313" key="4">
    <source>
        <dbReference type="Proteomes" id="UP000799441"/>
    </source>
</evidence>
<feature type="region of interest" description="Disordered" evidence="1">
    <location>
        <begin position="220"/>
        <end position="239"/>
    </location>
</feature>
<keyword evidence="2" id="KW-0472">Membrane</keyword>
<dbReference type="GO" id="GO:0009986">
    <property type="term" value="C:cell surface"/>
    <property type="evidence" value="ECO:0007669"/>
    <property type="project" value="TreeGrafter"/>
</dbReference>
<reference evidence="3" key="1">
    <citation type="journal article" date="2020" name="Stud. Mycol.">
        <title>101 Dothideomycetes genomes: a test case for predicting lifestyles and emergence of pathogens.</title>
        <authorList>
            <person name="Haridas S."/>
            <person name="Albert R."/>
            <person name="Binder M."/>
            <person name="Bloem J."/>
            <person name="Labutti K."/>
            <person name="Salamov A."/>
            <person name="Andreopoulos B."/>
            <person name="Baker S."/>
            <person name="Barry K."/>
            <person name="Bills G."/>
            <person name="Bluhm B."/>
            <person name="Cannon C."/>
            <person name="Castanera R."/>
            <person name="Culley D."/>
            <person name="Daum C."/>
            <person name="Ezra D."/>
            <person name="Gonzalez J."/>
            <person name="Henrissat B."/>
            <person name="Kuo A."/>
            <person name="Liang C."/>
            <person name="Lipzen A."/>
            <person name="Lutzoni F."/>
            <person name="Magnuson J."/>
            <person name="Mondo S."/>
            <person name="Nolan M."/>
            <person name="Ohm R."/>
            <person name="Pangilinan J."/>
            <person name="Park H.-J."/>
            <person name="Ramirez L."/>
            <person name="Alfaro M."/>
            <person name="Sun H."/>
            <person name="Tritt A."/>
            <person name="Yoshinaga Y."/>
            <person name="Zwiers L.-H."/>
            <person name="Turgeon B."/>
            <person name="Goodwin S."/>
            <person name="Spatafora J."/>
            <person name="Crous P."/>
            <person name="Grigoriev I."/>
        </authorList>
    </citation>
    <scope>NUCLEOTIDE SEQUENCE</scope>
    <source>
        <strain evidence="3">CBS 116435</strain>
    </source>
</reference>
<dbReference type="GO" id="GO:0005576">
    <property type="term" value="C:extracellular region"/>
    <property type="evidence" value="ECO:0007669"/>
    <property type="project" value="TreeGrafter"/>
</dbReference>
<organism evidence="3 4">
    <name type="scientific">Polychaeton citri CBS 116435</name>
    <dbReference type="NCBI Taxonomy" id="1314669"/>
    <lineage>
        <taxon>Eukaryota</taxon>
        <taxon>Fungi</taxon>
        <taxon>Dikarya</taxon>
        <taxon>Ascomycota</taxon>
        <taxon>Pezizomycotina</taxon>
        <taxon>Dothideomycetes</taxon>
        <taxon>Dothideomycetidae</taxon>
        <taxon>Capnodiales</taxon>
        <taxon>Capnodiaceae</taxon>
        <taxon>Polychaeton</taxon>
    </lineage>
</organism>
<feature type="transmembrane region" description="Helical" evidence="2">
    <location>
        <begin position="191"/>
        <end position="212"/>
    </location>
</feature>
<dbReference type="InterPro" id="IPR039295">
    <property type="entry name" value="MSB2"/>
</dbReference>
<comment type="caution">
    <text evidence="3">The sequence shown here is derived from an EMBL/GenBank/DDBJ whole genome shotgun (WGS) entry which is preliminary data.</text>
</comment>
<dbReference type="GO" id="GO:0007232">
    <property type="term" value="P:osmosensory signaling pathway via Sho1 osmosensor"/>
    <property type="evidence" value="ECO:0007669"/>
    <property type="project" value="InterPro"/>
</dbReference>
<proteinExistence type="predicted"/>
<dbReference type="AlphaFoldDB" id="A0A9P4QIX9"/>
<keyword evidence="2" id="KW-1133">Transmembrane helix</keyword>
<dbReference type="GO" id="GO:0031505">
    <property type="term" value="P:fungal-type cell wall organization"/>
    <property type="evidence" value="ECO:0007669"/>
    <property type="project" value="TreeGrafter"/>
</dbReference>
<dbReference type="PANTHER" id="PTHR35778">
    <property type="entry name" value="SIGNALING MUCIN HKR1-RELATED"/>
    <property type="match status" value="1"/>
</dbReference>
<feature type="region of interest" description="Disordered" evidence="1">
    <location>
        <begin position="149"/>
        <end position="187"/>
    </location>
</feature>
<feature type="compositionally biased region" description="Low complexity" evidence="1">
    <location>
        <begin position="163"/>
        <end position="173"/>
    </location>
</feature>
<dbReference type="PANTHER" id="PTHR35778:SF1">
    <property type="entry name" value="SIGNALING MUCIN HKR1-RELATED"/>
    <property type="match status" value="1"/>
</dbReference>
<name>A0A9P4QIX9_9PEZI</name>
<dbReference type="GO" id="GO:0030010">
    <property type="term" value="P:establishment of cell polarity"/>
    <property type="evidence" value="ECO:0007669"/>
    <property type="project" value="TreeGrafter"/>
</dbReference>
<feature type="compositionally biased region" description="Low complexity" evidence="1">
    <location>
        <begin position="268"/>
        <end position="279"/>
    </location>
</feature>
<dbReference type="EMBL" id="MU003766">
    <property type="protein sequence ID" value="KAF2725736.1"/>
    <property type="molecule type" value="Genomic_DNA"/>
</dbReference>
<keyword evidence="4" id="KW-1185">Reference proteome</keyword>
<evidence type="ECO:0000256" key="1">
    <source>
        <dbReference type="SAM" id="MobiDB-lite"/>
    </source>
</evidence>
<dbReference type="GO" id="GO:0006972">
    <property type="term" value="P:hyperosmotic response"/>
    <property type="evidence" value="ECO:0007669"/>
    <property type="project" value="TreeGrafter"/>
</dbReference>
<sequence>MPTDATSTAATGFPTYMPRLIQPPGGMPAQPENATLVQVGFNYGLNYPFVVAHSDSTAQIFAFLPQGIAHGLNISNSSVTMHSLQPFDTTNELKYVTTLANAYIPSDLVDQLQLDLHAPFGAIYGNPSAPVKTLMQMINPTIPIIPGANLNSGSVTDEPENPSASSTAAAGDGAPIGGDSGSSQKVRSSSVGIGVGAVAGAALYGAAMIYVARRYKKRRQNHQRAGSVPVGAGPEMSQRSSAGGMGGYFMSGANGSADRYSGSGGRGSRVSAGGSSNGRSIREQGISAPVMSENSLGWN</sequence>
<dbReference type="GO" id="GO:0001402">
    <property type="term" value="P:signal transduction involved in filamentous growth"/>
    <property type="evidence" value="ECO:0007669"/>
    <property type="project" value="TreeGrafter"/>
</dbReference>
<dbReference type="GO" id="GO:0005034">
    <property type="term" value="F:osmosensor activity"/>
    <property type="evidence" value="ECO:0007669"/>
    <property type="project" value="InterPro"/>
</dbReference>
<dbReference type="Proteomes" id="UP000799441">
    <property type="component" value="Unassembled WGS sequence"/>
</dbReference>
<evidence type="ECO:0000313" key="3">
    <source>
        <dbReference type="EMBL" id="KAF2725736.1"/>
    </source>
</evidence>
<accession>A0A9P4QIX9</accession>
<evidence type="ECO:0000256" key="2">
    <source>
        <dbReference type="SAM" id="Phobius"/>
    </source>
</evidence>
<dbReference type="OrthoDB" id="3366093at2759"/>
<dbReference type="GO" id="GO:0030427">
    <property type="term" value="C:site of polarized growth"/>
    <property type="evidence" value="ECO:0007669"/>
    <property type="project" value="TreeGrafter"/>
</dbReference>